<keyword evidence="3" id="KW-1185">Reference proteome</keyword>
<dbReference type="InterPro" id="IPR036597">
    <property type="entry name" value="Fido-like_dom_sf"/>
</dbReference>
<proteinExistence type="predicted"/>
<sequence length="211" mass="24167">MKTYKWIIANDKDIQLFRECLVKTPYLDFMNPKDFDKLWSKDYIPILIHKTAKIDIKIQPKIYQLVFNEELANGLTKFCINANKFAPLFGSPNSSYFEKQKGEASATISSLVQKWSYHPNLSILDVAAELMYDLATKHKFADGNKRTALITTLFFLKACGLYLLKQNPNDWDEFTAGIVVDHSSGVDGETLKERIRNALKNGITISFKWGE</sequence>
<evidence type="ECO:0000313" key="2">
    <source>
        <dbReference type="EMBL" id="PPE05257.1"/>
    </source>
</evidence>
<protein>
    <recommendedName>
        <fullName evidence="1">Fido domain-containing protein</fullName>
    </recommendedName>
</protein>
<dbReference type="InterPro" id="IPR006440">
    <property type="entry name" value="Doc"/>
</dbReference>
<dbReference type="GO" id="GO:0016301">
    <property type="term" value="F:kinase activity"/>
    <property type="evidence" value="ECO:0007669"/>
    <property type="project" value="InterPro"/>
</dbReference>
<dbReference type="InterPro" id="IPR003812">
    <property type="entry name" value="Fido"/>
</dbReference>
<dbReference type="InterPro" id="IPR053737">
    <property type="entry name" value="Type_II_TA_Toxin"/>
</dbReference>
<dbReference type="RefSeq" id="WP_051437277.1">
    <property type="nucleotide sequence ID" value="NZ_PHNE01000004.1"/>
</dbReference>
<reference evidence="2 3" key="1">
    <citation type="submission" date="2017-11" db="EMBL/GenBank/DDBJ databases">
        <title>Genome sequence of Entomoplasma lucivorax PIPN-2 (ATCC 49196).</title>
        <authorList>
            <person name="Lo W.-S."/>
            <person name="Gasparich G.E."/>
            <person name="Kuo C.-H."/>
        </authorList>
    </citation>
    <scope>NUCLEOTIDE SEQUENCE [LARGE SCALE GENOMIC DNA]</scope>
    <source>
        <strain evidence="2 3">PIPN-2</strain>
    </source>
</reference>
<dbReference type="PROSITE" id="PS51459">
    <property type="entry name" value="FIDO"/>
    <property type="match status" value="1"/>
</dbReference>
<feature type="domain" description="Fido" evidence="1">
    <location>
        <begin position="54"/>
        <end position="197"/>
    </location>
</feature>
<evidence type="ECO:0000259" key="1">
    <source>
        <dbReference type="PROSITE" id="PS51459"/>
    </source>
</evidence>
<dbReference type="SUPFAM" id="SSF140931">
    <property type="entry name" value="Fic-like"/>
    <property type="match status" value="1"/>
</dbReference>
<evidence type="ECO:0000313" key="3">
    <source>
        <dbReference type="Proteomes" id="UP000237865"/>
    </source>
</evidence>
<dbReference type="NCBIfam" id="TIGR01550">
    <property type="entry name" value="DOC_P1"/>
    <property type="match status" value="1"/>
</dbReference>
<organism evidence="2 3">
    <name type="scientific">Williamsoniiplasma lucivorax</name>
    <dbReference type="NCBI Taxonomy" id="209274"/>
    <lineage>
        <taxon>Bacteria</taxon>
        <taxon>Bacillati</taxon>
        <taxon>Mycoplasmatota</taxon>
        <taxon>Mollicutes</taxon>
        <taxon>Entomoplasmatales</taxon>
        <taxon>Williamsoniiplasma</taxon>
    </lineage>
</organism>
<dbReference type="AlphaFoldDB" id="A0A2S5RD81"/>
<dbReference type="Gene3D" id="1.20.120.1870">
    <property type="entry name" value="Fic/DOC protein, Fido domain"/>
    <property type="match status" value="1"/>
</dbReference>
<dbReference type="Proteomes" id="UP000237865">
    <property type="component" value="Unassembled WGS sequence"/>
</dbReference>
<gene>
    <name evidence="2" type="ORF">ELUCI_v1c07930</name>
</gene>
<dbReference type="Pfam" id="PF02661">
    <property type="entry name" value="Fic"/>
    <property type="match status" value="1"/>
</dbReference>
<comment type="caution">
    <text evidence="2">The sequence shown here is derived from an EMBL/GenBank/DDBJ whole genome shotgun (WGS) entry which is preliminary data.</text>
</comment>
<accession>A0A2S5RD81</accession>
<dbReference type="EMBL" id="PHNE01000004">
    <property type="protein sequence ID" value="PPE05257.1"/>
    <property type="molecule type" value="Genomic_DNA"/>
</dbReference>
<name>A0A2S5RD81_9MOLU</name>